<dbReference type="GO" id="GO:0030131">
    <property type="term" value="C:clathrin adaptor complex"/>
    <property type="evidence" value="ECO:0007669"/>
    <property type="project" value="InterPro"/>
</dbReference>
<dbReference type="InterPro" id="IPR015151">
    <property type="entry name" value="B-adaptin_app_sub_C"/>
</dbReference>
<dbReference type="Proteomes" id="UP000685013">
    <property type="component" value="Chromosome 11"/>
</dbReference>
<protein>
    <submittedName>
        <fullName evidence="2">Beta-adaptin-like protein B</fullName>
    </submittedName>
</protein>
<dbReference type="AlphaFoldDB" id="A0AAV6MXZ7"/>
<evidence type="ECO:0000313" key="3">
    <source>
        <dbReference type="Proteomes" id="UP000685013"/>
    </source>
</evidence>
<sequence>MILEILWKIMLGKADLHEQQCNNVELAFNWIFDRNSVVALLNNATVETDDPDLRYRAYIYWRLLSTDPEVVFQNMSQGPPSSLLQVAVKNNQHPVWYFNDKISMHIFFAEDGTMERTNFLETWRSLPDSNEVSRDFSTILINNVDAIVD</sequence>
<keyword evidence="3" id="KW-1185">Reference proteome</keyword>
<dbReference type="EMBL" id="JAGKQH010000011">
    <property type="protein sequence ID" value="KAG6589148.1"/>
    <property type="molecule type" value="Genomic_DNA"/>
</dbReference>
<dbReference type="GO" id="GO:0016192">
    <property type="term" value="P:vesicle-mediated transport"/>
    <property type="evidence" value="ECO:0007669"/>
    <property type="project" value="InterPro"/>
</dbReference>
<proteinExistence type="predicted"/>
<dbReference type="Pfam" id="PF09066">
    <property type="entry name" value="B2-adapt-app_C"/>
    <property type="match status" value="1"/>
</dbReference>
<organism evidence="2 3">
    <name type="scientific">Cucurbita argyrosperma subsp. sororia</name>
    <dbReference type="NCBI Taxonomy" id="37648"/>
    <lineage>
        <taxon>Eukaryota</taxon>
        <taxon>Viridiplantae</taxon>
        <taxon>Streptophyta</taxon>
        <taxon>Embryophyta</taxon>
        <taxon>Tracheophyta</taxon>
        <taxon>Spermatophyta</taxon>
        <taxon>Magnoliopsida</taxon>
        <taxon>eudicotyledons</taxon>
        <taxon>Gunneridae</taxon>
        <taxon>Pentapetalae</taxon>
        <taxon>rosids</taxon>
        <taxon>fabids</taxon>
        <taxon>Cucurbitales</taxon>
        <taxon>Cucurbitaceae</taxon>
        <taxon>Cucurbiteae</taxon>
        <taxon>Cucurbita</taxon>
    </lineage>
</organism>
<accession>A0AAV6MXZ7</accession>
<feature type="domain" description="Beta-adaptin appendage C-terminal subdomain" evidence="1">
    <location>
        <begin position="110"/>
        <end position="147"/>
    </location>
</feature>
<name>A0AAV6MXZ7_9ROSI</name>
<feature type="non-terminal residue" evidence="2">
    <location>
        <position position="1"/>
    </location>
</feature>
<evidence type="ECO:0000313" key="2">
    <source>
        <dbReference type="EMBL" id="KAG6589148.1"/>
    </source>
</evidence>
<evidence type="ECO:0000259" key="1">
    <source>
        <dbReference type="Pfam" id="PF09066"/>
    </source>
</evidence>
<gene>
    <name evidence="2" type="primary">BETAB-AD</name>
    <name evidence="2" type="ORF">SDJN03_17713</name>
</gene>
<dbReference type="GO" id="GO:0006886">
    <property type="term" value="P:intracellular protein transport"/>
    <property type="evidence" value="ECO:0007669"/>
    <property type="project" value="InterPro"/>
</dbReference>
<comment type="caution">
    <text evidence="2">The sequence shown here is derived from an EMBL/GenBank/DDBJ whole genome shotgun (WGS) entry which is preliminary data.</text>
</comment>
<reference evidence="2 3" key="1">
    <citation type="journal article" date="2021" name="Hortic Res">
        <title>The domestication of Cucurbita argyrosperma as revealed by the genome of its wild relative.</title>
        <authorList>
            <person name="Barrera-Redondo J."/>
            <person name="Sanchez-de la Vega G."/>
            <person name="Aguirre-Liguori J.A."/>
            <person name="Castellanos-Morales G."/>
            <person name="Gutierrez-Guerrero Y.T."/>
            <person name="Aguirre-Dugua X."/>
            <person name="Aguirre-Planter E."/>
            <person name="Tenaillon M.I."/>
            <person name="Lira-Saade R."/>
            <person name="Eguiarte L.E."/>
        </authorList>
    </citation>
    <scope>NUCLEOTIDE SEQUENCE [LARGE SCALE GENOMIC DNA]</scope>
    <source>
        <strain evidence="2">JBR-2021</strain>
    </source>
</reference>